<name>A0A1I0CEK7_9GAMM</name>
<evidence type="ECO:0000256" key="1">
    <source>
        <dbReference type="SAM" id="MobiDB-lite"/>
    </source>
</evidence>
<protein>
    <recommendedName>
        <fullName evidence="2">Dit-like phage tail protein N-terminal domain-containing protein</fullName>
    </recommendedName>
</protein>
<feature type="compositionally biased region" description="Polar residues" evidence="1">
    <location>
        <begin position="215"/>
        <end position="235"/>
    </location>
</feature>
<dbReference type="OrthoDB" id="7058423at2"/>
<dbReference type="STRING" id="1123402.SAMN02583745_01586"/>
<dbReference type="Proteomes" id="UP000242642">
    <property type="component" value="Unassembled WGS sequence"/>
</dbReference>
<dbReference type="Pfam" id="PF21821">
    <property type="entry name" value="Dit_like"/>
    <property type="match status" value="1"/>
</dbReference>
<dbReference type="EMBL" id="FOHV01000010">
    <property type="protein sequence ID" value="SET17369.1"/>
    <property type="molecule type" value="Genomic_DNA"/>
</dbReference>
<evidence type="ECO:0000313" key="3">
    <source>
        <dbReference type="EMBL" id="SET17369.1"/>
    </source>
</evidence>
<evidence type="ECO:0000313" key="4">
    <source>
        <dbReference type="Proteomes" id="UP000242642"/>
    </source>
</evidence>
<keyword evidence="4" id="KW-1185">Reference proteome</keyword>
<feature type="domain" description="Dit-like phage tail protein N-terminal" evidence="2">
    <location>
        <begin position="25"/>
        <end position="212"/>
    </location>
</feature>
<dbReference type="RefSeq" id="WP_093319425.1">
    <property type="nucleotide sequence ID" value="NZ_FOHV01000010.1"/>
</dbReference>
<organism evidence="3 4">
    <name type="scientific">Thorsellia anophelis DSM 18579</name>
    <dbReference type="NCBI Taxonomy" id="1123402"/>
    <lineage>
        <taxon>Bacteria</taxon>
        <taxon>Pseudomonadati</taxon>
        <taxon>Pseudomonadota</taxon>
        <taxon>Gammaproteobacteria</taxon>
        <taxon>Enterobacterales</taxon>
        <taxon>Thorselliaceae</taxon>
        <taxon>Thorsellia</taxon>
    </lineage>
</organism>
<dbReference type="AlphaFoldDB" id="A0A1I0CEK7"/>
<sequence length="261" mass="28495">MSLSPTTLPRAQVVASSRRVGDFFFDAIVSESHASKLLVTENPIESGALVADHAVLEPKELTIRGIIVEHTSPELSNLYFVPGVRDSLDYLDNIIYSSSLATKSREALAKINQTIETFQPIVQTARALAPWLTGGQAQLLSSNALSNERISELHVRLLDIQKSGEFLQVQTGTHFYENMLITEVSVFQDKDASATVMLTLKEVIVVETRQITGVTAGNDGTESRQVSGRASSQSAPLADKGRTQPVEEDNQSLLNKIKKAF</sequence>
<feature type="region of interest" description="Disordered" evidence="1">
    <location>
        <begin position="215"/>
        <end position="252"/>
    </location>
</feature>
<dbReference type="InterPro" id="IPR048494">
    <property type="entry name" value="Dit-like_N"/>
</dbReference>
<evidence type="ECO:0000259" key="2">
    <source>
        <dbReference type="Pfam" id="PF21821"/>
    </source>
</evidence>
<reference evidence="4" key="1">
    <citation type="submission" date="2016-10" db="EMBL/GenBank/DDBJ databases">
        <authorList>
            <person name="Varghese N."/>
            <person name="Submissions S."/>
        </authorList>
    </citation>
    <scope>NUCLEOTIDE SEQUENCE [LARGE SCALE GENOMIC DNA]</scope>
    <source>
        <strain evidence="4">DSM 18579</strain>
    </source>
</reference>
<accession>A0A1I0CEK7</accession>
<gene>
    <name evidence="3" type="ORF">SAMN02583745_01586</name>
</gene>
<proteinExistence type="predicted"/>